<dbReference type="EMBL" id="CM000835">
    <property type="protein sequence ID" value="KRH73151.1"/>
    <property type="molecule type" value="Genomic_DNA"/>
</dbReference>
<sequence length="121" mass="13473">MMLDMLPQDLAFTVLVPSEDAFKRDLRLSVNDSFKPDKFNDTYAIVSRILGFSAVPGTLSLANVQLGELVNYDSSSGFPLYFSKDINGMLVKEILVHVMDGVIMDAEFEESILAEDDTEED</sequence>
<reference evidence="3 4" key="1">
    <citation type="journal article" date="2010" name="Nature">
        <title>Genome sequence of the palaeopolyploid soybean.</title>
        <authorList>
            <person name="Schmutz J."/>
            <person name="Cannon S.B."/>
            <person name="Schlueter J."/>
            <person name="Ma J."/>
            <person name="Mitros T."/>
            <person name="Nelson W."/>
            <person name="Hyten D.L."/>
            <person name="Song Q."/>
            <person name="Thelen J.J."/>
            <person name="Cheng J."/>
            <person name="Xu D."/>
            <person name="Hellsten U."/>
            <person name="May G.D."/>
            <person name="Yu Y."/>
            <person name="Sakurai T."/>
            <person name="Umezawa T."/>
            <person name="Bhattacharyya M.K."/>
            <person name="Sandhu D."/>
            <person name="Valliyodan B."/>
            <person name="Lindquist E."/>
            <person name="Peto M."/>
            <person name="Grant D."/>
            <person name="Shu S."/>
            <person name="Goodstein D."/>
            <person name="Barry K."/>
            <person name="Futrell-Griggs M."/>
            <person name="Abernathy B."/>
            <person name="Du J."/>
            <person name="Tian Z."/>
            <person name="Zhu L."/>
            <person name="Gill N."/>
            <person name="Joshi T."/>
            <person name="Libault M."/>
            <person name="Sethuraman A."/>
            <person name="Zhang X.-C."/>
            <person name="Shinozaki K."/>
            <person name="Nguyen H.T."/>
            <person name="Wing R.A."/>
            <person name="Cregan P."/>
            <person name="Specht J."/>
            <person name="Grimwood J."/>
            <person name="Rokhsar D."/>
            <person name="Stacey G."/>
            <person name="Shoemaker R.C."/>
            <person name="Jackson S.A."/>
        </authorList>
    </citation>
    <scope>NUCLEOTIDE SEQUENCE</scope>
    <source>
        <strain evidence="4">cv. Williams 82</strain>
        <tissue evidence="3">Callus</tissue>
    </source>
</reference>
<dbReference type="PANTHER" id="PTHR37232">
    <property type="entry name" value="FASCICLIN DOMAIN PROTEIN"/>
    <property type="match status" value="1"/>
</dbReference>
<dbReference type="OMA" id="EILVHVM"/>
<dbReference type="Gramene" id="KRH73151">
    <property type="protein sequence ID" value="KRH73151"/>
    <property type="gene ID" value="GLYMA_02G254700"/>
</dbReference>
<organism evidence="3">
    <name type="scientific">Glycine max</name>
    <name type="common">Soybean</name>
    <name type="synonym">Glycine hispida</name>
    <dbReference type="NCBI Taxonomy" id="3847"/>
    <lineage>
        <taxon>Eukaryota</taxon>
        <taxon>Viridiplantae</taxon>
        <taxon>Streptophyta</taxon>
        <taxon>Embryophyta</taxon>
        <taxon>Tracheophyta</taxon>
        <taxon>Spermatophyta</taxon>
        <taxon>Magnoliopsida</taxon>
        <taxon>eudicotyledons</taxon>
        <taxon>Gunneridae</taxon>
        <taxon>Pentapetalae</taxon>
        <taxon>rosids</taxon>
        <taxon>fabids</taxon>
        <taxon>Fabales</taxon>
        <taxon>Fabaceae</taxon>
        <taxon>Papilionoideae</taxon>
        <taxon>50 kb inversion clade</taxon>
        <taxon>NPAAA clade</taxon>
        <taxon>indigoferoid/millettioid clade</taxon>
        <taxon>Phaseoleae</taxon>
        <taxon>Glycine</taxon>
        <taxon>Glycine subgen. Soja</taxon>
    </lineage>
</organism>
<gene>
    <name evidence="3" type="ORF">GLYMA_02G254700</name>
</gene>
<feature type="domain" description="FAS1" evidence="2">
    <location>
        <begin position="1"/>
        <end position="110"/>
    </location>
</feature>
<dbReference type="PROSITE" id="PS50213">
    <property type="entry name" value="FAS1"/>
    <property type="match status" value="1"/>
</dbReference>
<dbReference type="Proteomes" id="UP000008827">
    <property type="component" value="Chromosome 2"/>
</dbReference>
<dbReference type="HOGENOM" id="CLU_110478_1_0_1"/>
<dbReference type="InterPro" id="IPR036378">
    <property type="entry name" value="FAS1_dom_sf"/>
</dbReference>
<evidence type="ECO:0000313" key="5">
    <source>
        <dbReference type="Proteomes" id="UP000008827"/>
    </source>
</evidence>
<dbReference type="eggNOG" id="ENOG502RZC1">
    <property type="taxonomic scope" value="Eukaryota"/>
</dbReference>
<protein>
    <recommendedName>
        <fullName evidence="2">FAS1 domain-containing protein</fullName>
    </recommendedName>
</protein>
<proteinExistence type="inferred from homology"/>
<comment type="similarity">
    <text evidence="1">Belongs to the fasciclin-like AGP family.</text>
</comment>
<reference evidence="3" key="3">
    <citation type="submission" date="2018-07" db="EMBL/GenBank/DDBJ databases">
        <title>WGS assembly of Glycine max.</title>
        <authorList>
            <person name="Schmutz J."/>
            <person name="Cannon S."/>
            <person name="Schlueter J."/>
            <person name="Ma J."/>
            <person name="Mitros T."/>
            <person name="Nelson W."/>
            <person name="Hyten D."/>
            <person name="Song Q."/>
            <person name="Thelen J."/>
            <person name="Cheng J."/>
            <person name="Xu D."/>
            <person name="Hellsten U."/>
            <person name="May G."/>
            <person name="Yu Y."/>
            <person name="Sakurai T."/>
            <person name="Umezawa T."/>
            <person name="Bhattacharyya M."/>
            <person name="Sandhu D."/>
            <person name="Valliyodan B."/>
            <person name="Lindquist E."/>
            <person name="Peto M."/>
            <person name="Grant D."/>
            <person name="Shu S."/>
            <person name="Goodstein D."/>
            <person name="Barry K."/>
            <person name="Futrell-Griggs M."/>
            <person name="Abernathy B."/>
            <person name="Du J."/>
            <person name="Tian Z."/>
            <person name="Zhu L."/>
            <person name="Gill N."/>
            <person name="Joshi T."/>
            <person name="Libault M."/>
            <person name="Sethuraman A."/>
            <person name="Zhang X."/>
            <person name="Shinozaki K."/>
            <person name="Nguyen H."/>
            <person name="Wing R."/>
            <person name="Cregan P."/>
            <person name="Specht J."/>
            <person name="Grimwood J."/>
            <person name="Rokhsar D."/>
            <person name="Stacey G."/>
            <person name="Shoemaker R."/>
            <person name="Jackson S."/>
        </authorList>
    </citation>
    <scope>NUCLEOTIDE SEQUENCE</scope>
    <source>
        <tissue evidence="3">Callus</tissue>
    </source>
</reference>
<evidence type="ECO:0000256" key="1">
    <source>
        <dbReference type="ARBA" id="ARBA00007843"/>
    </source>
</evidence>
<dbReference type="AlphaFoldDB" id="I1JI61"/>
<dbReference type="PaxDb" id="3847-GLYMA02G42190.1"/>
<dbReference type="InterPro" id="IPR000782">
    <property type="entry name" value="FAS1_domain"/>
</dbReference>
<name>I1JI61_SOYBN</name>
<dbReference type="PANTHER" id="PTHR37232:SF2">
    <property type="entry name" value="FAS1 DOMAIN-CONTAINING PROTEIN"/>
    <property type="match status" value="1"/>
</dbReference>
<dbReference type="InParanoid" id="I1JI61"/>
<reference evidence="4" key="2">
    <citation type="submission" date="2018-02" db="UniProtKB">
        <authorList>
            <consortium name="EnsemblPlants"/>
        </authorList>
    </citation>
    <scope>IDENTIFICATION</scope>
    <source>
        <strain evidence="4">Williams 82</strain>
    </source>
</reference>
<evidence type="ECO:0000313" key="3">
    <source>
        <dbReference type="EMBL" id="KRH73151.1"/>
    </source>
</evidence>
<dbReference type="EnsemblPlants" id="KRH73151">
    <property type="protein sequence ID" value="KRH73151"/>
    <property type="gene ID" value="GLYMA_02G254700"/>
</dbReference>
<evidence type="ECO:0000313" key="4">
    <source>
        <dbReference type="EnsemblPlants" id="KRH73151"/>
    </source>
</evidence>
<dbReference type="SUPFAM" id="SSF82153">
    <property type="entry name" value="FAS1 domain"/>
    <property type="match status" value="1"/>
</dbReference>
<keyword evidence="5" id="KW-1185">Reference proteome</keyword>
<evidence type="ECO:0000259" key="2">
    <source>
        <dbReference type="PROSITE" id="PS50213"/>
    </source>
</evidence>
<dbReference type="FunCoup" id="I1JI61">
    <property type="interactions" value="344"/>
</dbReference>
<accession>I1JI61</accession>
<dbReference type="Gene3D" id="2.30.180.10">
    <property type="entry name" value="FAS1 domain"/>
    <property type="match status" value="1"/>
</dbReference>